<evidence type="ECO:0000256" key="2">
    <source>
        <dbReference type="ARBA" id="ARBA00022692"/>
    </source>
</evidence>
<evidence type="ECO:0000313" key="10">
    <source>
        <dbReference type="Proteomes" id="UP000606172"/>
    </source>
</evidence>
<feature type="transmembrane region" description="Helical" evidence="7">
    <location>
        <begin position="32"/>
        <end position="50"/>
    </location>
</feature>
<feature type="transmembrane region" description="Helical" evidence="7">
    <location>
        <begin position="91"/>
        <end position="112"/>
    </location>
</feature>
<comment type="subunit">
    <text evidence="7">The Tat system comprises two distinct complexes: a TatABC complex, containing multiple copies of TatA, TatB and TatC subunits, and a separate TatA complex, containing only TatA subunits. Substrates initially bind to the TatABC complex, which probably triggers association of the separate TatA complex to form the active translocon.</text>
</comment>
<dbReference type="GO" id="GO:0043953">
    <property type="term" value="P:protein transport by the Tat complex"/>
    <property type="evidence" value="ECO:0007669"/>
    <property type="project" value="UniProtKB-UniRule"/>
</dbReference>
<evidence type="ECO:0000256" key="5">
    <source>
        <dbReference type="ARBA" id="ARBA00023010"/>
    </source>
</evidence>
<reference evidence="9" key="1">
    <citation type="submission" date="2021-01" db="EMBL/GenBank/DDBJ databases">
        <title>Whole genome shotgun sequence of Sinosporangium siamense NBRC 109515.</title>
        <authorList>
            <person name="Komaki H."/>
            <person name="Tamura T."/>
        </authorList>
    </citation>
    <scope>NUCLEOTIDE SEQUENCE</scope>
    <source>
        <strain evidence="9">NBRC 109515</strain>
    </source>
</reference>
<dbReference type="EMBL" id="BOOW01000027">
    <property type="protein sequence ID" value="GII93910.1"/>
    <property type="molecule type" value="Genomic_DNA"/>
</dbReference>
<keyword evidence="3 7" id="KW-0653">Protein transport</keyword>
<dbReference type="PANTHER" id="PTHR30371:SF0">
    <property type="entry name" value="SEC-INDEPENDENT PROTEIN TRANSLOCASE PROTEIN TATC, CHLOROPLASTIC-RELATED"/>
    <property type="match status" value="1"/>
</dbReference>
<dbReference type="Proteomes" id="UP000606172">
    <property type="component" value="Unassembled WGS sequence"/>
</dbReference>
<feature type="transmembrane region" description="Helical" evidence="7">
    <location>
        <begin position="173"/>
        <end position="199"/>
    </location>
</feature>
<sequence>MALLKRSKPEGKADPEGRMPLMEHLRELRNRLVIGMLGVTAGTVVGFVFFDTLWQFVSSPYCNLPFAQSLKAGTCFQVRAVFEAFFVNLKVAIVFGMVVSAPLWLYQIWAFVTPGLYRNERRYTSIFLAIGVPLFAAGTALAYFVLDKGLALLFSFAPDNATPFMEMTSYIDYALLMFIVFGVSFELPLLLVLLNVIGVLKRATVAKHRRMIIFAMFVFGAIATPGSDPIAMIALSIPLVIFFALAELFMYWRESRLPKTEDYSHLSDDEASELSDDDPRDRETSGPSASGR</sequence>
<keyword evidence="7" id="KW-0813">Transport</keyword>
<proteinExistence type="inferred from homology"/>
<comment type="function">
    <text evidence="7">Part of the twin-arginine translocation (Tat) system that transports large folded proteins containing a characteristic twin-arginine motif in their signal peptide across membranes. Together with TatB, TatC is part of a receptor directly interacting with Tat signal peptides.</text>
</comment>
<protein>
    <recommendedName>
        <fullName evidence="7">Sec-independent protein translocase protein TatC</fullName>
    </recommendedName>
</protein>
<feature type="transmembrane region" description="Helical" evidence="7">
    <location>
        <begin position="233"/>
        <end position="252"/>
    </location>
</feature>
<keyword evidence="5 7" id="KW-0811">Translocation</keyword>
<comment type="subcellular location">
    <subcellularLocation>
        <location evidence="7">Cell membrane</location>
        <topology evidence="7">Multi-pass membrane protein</topology>
    </subcellularLocation>
    <subcellularLocation>
        <location evidence="1">Membrane</location>
        <topology evidence="1">Multi-pass membrane protein</topology>
    </subcellularLocation>
</comment>
<dbReference type="Pfam" id="PF00902">
    <property type="entry name" value="TatC"/>
    <property type="match status" value="1"/>
</dbReference>
<dbReference type="RefSeq" id="WP_204027631.1">
    <property type="nucleotide sequence ID" value="NZ_BOOW01000027.1"/>
</dbReference>
<keyword evidence="6 7" id="KW-0472">Membrane</keyword>
<evidence type="ECO:0000256" key="7">
    <source>
        <dbReference type="HAMAP-Rule" id="MF_00902"/>
    </source>
</evidence>
<organism evidence="9 10">
    <name type="scientific">Sinosporangium siamense</name>
    <dbReference type="NCBI Taxonomy" id="1367973"/>
    <lineage>
        <taxon>Bacteria</taxon>
        <taxon>Bacillati</taxon>
        <taxon>Actinomycetota</taxon>
        <taxon>Actinomycetes</taxon>
        <taxon>Streptosporangiales</taxon>
        <taxon>Streptosporangiaceae</taxon>
        <taxon>Sinosporangium</taxon>
    </lineage>
</organism>
<dbReference type="GO" id="GO:0065002">
    <property type="term" value="P:intracellular protein transmembrane transport"/>
    <property type="evidence" value="ECO:0007669"/>
    <property type="project" value="TreeGrafter"/>
</dbReference>
<evidence type="ECO:0000256" key="6">
    <source>
        <dbReference type="ARBA" id="ARBA00023136"/>
    </source>
</evidence>
<dbReference type="AlphaFoldDB" id="A0A919RHD3"/>
<keyword evidence="4 7" id="KW-1133">Transmembrane helix</keyword>
<feature type="transmembrane region" description="Helical" evidence="7">
    <location>
        <begin position="124"/>
        <end position="146"/>
    </location>
</feature>
<keyword evidence="2 7" id="KW-0812">Transmembrane</keyword>
<dbReference type="GO" id="GO:0009977">
    <property type="term" value="F:proton motive force dependent protein transmembrane transporter activity"/>
    <property type="evidence" value="ECO:0007669"/>
    <property type="project" value="TreeGrafter"/>
</dbReference>
<comment type="similarity">
    <text evidence="7">Belongs to the TatC family.</text>
</comment>
<dbReference type="InterPro" id="IPR002033">
    <property type="entry name" value="TatC"/>
</dbReference>
<evidence type="ECO:0000256" key="8">
    <source>
        <dbReference type="SAM" id="MobiDB-lite"/>
    </source>
</evidence>
<comment type="caution">
    <text evidence="9">The sequence shown here is derived from an EMBL/GenBank/DDBJ whole genome shotgun (WGS) entry which is preliminary data.</text>
</comment>
<dbReference type="PRINTS" id="PR01840">
    <property type="entry name" value="TATCFAMILY"/>
</dbReference>
<evidence type="ECO:0000256" key="4">
    <source>
        <dbReference type="ARBA" id="ARBA00022989"/>
    </source>
</evidence>
<keyword evidence="10" id="KW-1185">Reference proteome</keyword>
<feature type="region of interest" description="Disordered" evidence="8">
    <location>
        <begin position="262"/>
        <end position="292"/>
    </location>
</feature>
<evidence type="ECO:0000313" key="9">
    <source>
        <dbReference type="EMBL" id="GII93910.1"/>
    </source>
</evidence>
<gene>
    <name evidence="7 9" type="primary">tatC</name>
    <name evidence="9" type="ORF">Ssi02_41410</name>
</gene>
<feature type="transmembrane region" description="Helical" evidence="7">
    <location>
        <begin position="211"/>
        <end position="227"/>
    </location>
</feature>
<name>A0A919RHD3_9ACTN</name>
<dbReference type="HAMAP" id="MF_00902">
    <property type="entry name" value="TatC"/>
    <property type="match status" value="1"/>
</dbReference>
<dbReference type="NCBIfam" id="TIGR00945">
    <property type="entry name" value="tatC"/>
    <property type="match status" value="1"/>
</dbReference>
<evidence type="ECO:0000256" key="3">
    <source>
        <dbReference type="ARBA" id="ARBA00022927"/>
    </source>
</evidence>
<evidence type="ECO:0000256" key="1">
    <source>
        <dbReference type="ARBA" id="ARBA00004141"/>
    </source>
</evidence>
<keyword evidence="7" id="KW-1003">Cell membrane</keyword>
<dbReference type="PANTHER" id="PTHR30371">
    <property type="entry name" value="SEC-INDEPENDENT PROTEIN TRANSLOCASE PROTEIN TATC"/>
    <property type="match status" value="1"/>
</dbReference>
<accession>A0A919RHD3</accession>
<dbReference type="GO" id="GO:0033281">
    <property type="term" value="C:TAT protein transport complex"/>
    <property type="evidence" value="ECO:0007669"/>
    <property type="project" value="UniProtKB-UniRule"/>
</dbReference>